<protein>
    <submittedName>
        <fullName evidence="2">Uncharacterized protein</fullName>
    </submittedName>
</protein>
<dbReference type="EMBL" id="KK914437">
    <property type="protein sequence ID" value="KDP36418.1"/>
    <property type="molecule type" value="Genomic_DNA"/>
</dbReference>
<organism evidence="2 3">
    <name type="scientific">Jatropha curcas</name>
    <name type="common">Barbados nut</name>
    <dbReference type="NCBI Taxonomy" id="180498"/>
    <lineage>
        <taxon>Eukaryota</taxon>
        <taxon>Viridiplantae</taxon>
        <taxon>Streptophyta</taxon>
        <taxon>Embryophyta</taxon>
        <taxon>Tracheophyta</taxon>
        <taxon>Spermatophyta</taxon>
        <taxon>Magnoliopsida</taxon>
        <taxon>eudicotyledons</taxon>
        <taxon>Gunneridae</taxon>
        <taxon>Pentapetalae</taxon>
        <taxon>rosids</taxon>
        <taxon>fabids</taxon>
        <taxon>Malpighiales</taxon>
        <taxon>Euphorbiaceae</taxon>
        <taxon>Crotonoideae</taxon>
        <taxon>Jatropheae</taxon>
        <taxon>Jatropha</taxon>
    </lineage>
</organism>
<dbReference type="AlphaFoldDB" id="A0A067KN37"/>
<feature type="region of interest" description="Disordered" evidence="1">
    <location>
        <begin position="1"/>
        <end position="91"/>
    </location>
</feature>
<feature type="region of interest" description="Disordered" evidence="1">
    <location>
        <begin position="146"/>
        <end position="170"/>
    </location>
</feature>
<proteinExistence type="predicted"/>
<evidence type="ECO:0000256" key="1">
    <source>
        <dbReference type="SAM" id="MobiDB-lite"/>
    </source>
</evidence>
<accession>A0A067KN37</accession>
<keyword evidence="3" id="KW-1185">Reference proteome</keyword>
<evidence type="ECO:0000313" key="3">
    <source>
        <dbReference type="Proteomes" id="UP000027138"/>
    </source>
</evidence>
<evidence type="ECO:0000313" key="2">
    <source>
        <dbReference type="EMBL" id="KDP36418.1"/>
    </source>
</evidence>
<name>A0A067KN37_JATCU</name>
<dbReference type="Proteomes" id="UP000027138">
    <property type="component" value="Unassembled WGS sequence"/>
</dbReference>
<feature type="compositionally biased region" description="Polar residues" evidence="1">
    <location>
        <begin position="62"/>
        <end position="77"/>
    </location>
</feature>
<sequence length="205" mass="21863">MARGRGRLNIPIDDEAQEQQDVGAGAGRGRGRGRGKGRGSAPPLSPPPPPRRSPPPPHHAPNTTTGTSIQAQNSSSGEADPSVGGDSCGPHINHKQIEIVKGRDFQRYSSVFCRATHCTREVGDAAIGVLAQQSHMIIEIHQHLRIRPTPPTDPPATDKTDIVSAHDPVSKDDVDTVGEIHLSDDQLIGDQSQNPLIFVLGYSKP</sequence>
<gene>
    <name evidence="2" type="ORF">JCGZ_08687</name>
</gene>
<feature type="compositionally biased region" description="Pro residues" evidence="1">
    <location>
        <begin position="43"/>
        <end position="59"/>
    </location>
</feature>
<reference evidence="2 3" key="1">
    <citation type="journal article" date="2014" name="PLoS ONE">
        <title>Global Analysis of Gene Expression Profiles in Physic Nut (Jatropha curcas L.) Seedlings Exposed to Salt Stress.</title>
        <authorList>
            <person name="Zhang L."/>
            <person name="Zhang C."/>
            <person name="Wu P."/>
            <person name="Chen Y."/>
            <person name="Li M."/>
            <person name="Jiang H."/>
            <person name="Wu G."/>
        </authorList>
    </citation>
    <scope>NUCLEOTIDE SEQUENCE [LARGE SCALE GENOMIC DNA]</scope>
    <source>
        <strain evidence="3">cv. GZQX0401</strain>
        <tissue evidence="2">Young leaves</tissue>
    </source>
</reference>